<organism evidence="2 3">
    <name type="scientific">Peribacillus asahii</name>
    <dbReference type="NCBI Taxonomy" id="228899"/>
    <lineage>
        <taxon>Bacteria</taxon>
        <taxon>Bacillati</taxon>
        <taxon>Bacillota</taxon>
        <taxon>Bacilli</taxon>
        <taxon>Bacillales</taxon>
        <taxon>Bacillaceae</taxon>
        <taxon>Peribacillus</taxon>
    </lineage>
</organism>
<name>A0A3T0KNL5_9BACI</name>
<dbReference type="InterPro" id="IPR002711">
    <property type="entry name" value="HNH"/>
</dbReference>
<protein>
    <submittedName>
        <fullName evidence="2">5-methylcytosine-specific restriction enzyme A</fullName>
    </submittedName>
</protein>
<dbReference type="GO" id="GO:0003676">
    <property type="term" value="F:nucleic acid binding"/>
    <property type="evidence" value="ECO:0007669"/>
    <property type="project" value="InterPro"/>
</dbReference>
<reference evidence="2 3" key="1">
    <citation type="submission" date="2018-01" db="EMBL/GenBank/DDBJ databases">
        <title>Bacillus asahii Genome sequencing and assembly.</title>
        <authorList>
            <person name="Jiang H."/>
            <person name="Feng Y."/>
            <person name="Zhao F."/>
            <person name="Lin X."/>
        </authorList>
    </citation>
    <scope>NUCLEOTIDE SEQUENCE [LARGE SCALE GENOMIC DNA]</scope>
    <source>
        <strain evidence="2 3">OM18</strain>
    </source>
</reference>
<feature type="domain" description="HNH" evidence="1">
    <location>
        <begin position="339"/>
        <end position="378"/>
    </location>
</feature>
<dbReference type="AlphaFoldDB" id="A0A3T0KNL5"/>
<evidence type="ECO:0000313" key="3">
    <source>
        <dbReference type="Proteomes" id="UP000283095"/>
    </source>
</evidence>
<dbReference type="InterPro" id="IPR003615">
    <property type="entry name" value="HNH_nuc"/>
</dbReference>
<dbReference type="KEGG" id="pasa:BAOM_1400"/>
<dbReference type="OrthoDB" id="9787127at2"/>
<evidence type="ECO:0000259" key="1">
    <source>
        <dbReference type="Pfam" id="PF01844"/>
    </source>
</evidence>
<dbReference type="CDD" id="cd00085">
    <property type="entry name" value="HNHc"/>
    <property type="match status" value="1"/>
</dbReference>
<dbReference type="GO" id="GO:0004519">
    <property type="term" value="F:endonuclease activity"/>
    <property type="evidence" value="ECO:0007669"/>
    <property type="project" value="InterPro"/>
</dbReference>
<proteinExistence type="predicted"/>
<gene>
    <name evidence="2" type="ORF">BAOM_1400</name>
</gene>
<dbReference type="GO" id="GO:0008270">
    <property type="term" value="F:zinc ion binding"/>
    <property type="evidence" value="ECO:0007669"/>
    <property type="project" value="InterPro"/>
</dbReference>
<dbReference type="Pfam" id="PF01844">
    <property type="entry name" value="HNH"/>
    <property type="match status" value="1"/>
</dbReference>
<dbReference type="RefSeq" id="WP_127759582.1">
    <property type="nucleotide sequence ID" value="NZ_CP026095.1"/>
</dbReference>
<dbReference type="Proteomes" id="UP000283095">
    <property type="component" value="Chromosome"/>
</dbReference>
<sequence length="416" mass="48073">MATANQRQLEIQFHKDMLNIYENARKIGYNASRFKQMVANQGGLNVAKKFISSNSPSDGFTSLLLLGRLDLTVEALVLEEAYQSLFSEEERQAVLDRLKEYGFEIKNEIVEEGMVTTSTATVPAIRLLPMSETDPEFAEQTIESLQEWFVNELPNREYNFKKGMNAESGTLVLFQYKGHVIASAILEEKIMYTEGNEGGYRGAYYFTPSSIAVFSPITPEEMRNIWTQFKGFNQSLQKLDVKQYELLYQLLLRKNIRYVLDGDTDEEFFQKQIEYINTDGSERVVDEPKEIIKGTQGITQKNKWKRNALVSKKAIVFAEYKCEYDNSHLFFKSSTTGENYVEAHHLIPIEFQERFENSLDVEANIISLCPLCHKTVHHATTKEIEPIIRELYSKRSGRLNKCNISLEFEQLIEMYH</sequence>
<dbReference type="EMBL" id="CP026095">
    <property type="protein sequence ID" value="AZV42010.1"/>
    <property type="molecule type" value="Genomic_DNA"/>
</dbReference>
<evidence type="ECO:0000313" key="2">
    <source>
        <dbReference type="EMBL" id="AZV42010.1"/>
    </source>
</evidence>
<accession>A0A3T0KNL5</accession>